<keyword evidence="3" id="KW-1185">Reference proteome</keyword>
<dbReference type="STRING" id="388467.A19Y_3958"/>
<reference evidence="2 3" key="1">
    <citation type="journal article" date="2014" name="Appl. Environ. Microbiol.">
        <title>Elucidation of insertion elements encoded on plasmids and in vitro construction of shuttle vectors from the toxic cyanobacterium Planktothrix.</title>
        <authorList>
            <person name="Christiansen G."/>
            <person name="Goesmann A."/>
            <person name="Kurmayer R."/>
        </authorList>
    </citation>
    <scope>NUCLEOTIDE SEQUENCE [LARGE SCALE GENOMIC DNA]</scope>
    <source>
        <strain evidence="2 3">NIVA-CYA 126/8</strain>
    </source>
</reference>
<evidence type="ECO:0000256" key="1">
    <source>
        <dbReference type="SAM" id="Phobius"/>
    </source>
</evidence>
<dbReference type="HOGENOM" id="CLU_205853_0_0_3"/>
<dbReference type="RefSeq" id="WP_026785914.1">
    <property type="nucleotide sequence ID" value="NZ_CM002803.1"/>
</dbReference>
<dbReference type="EMBL" id="CM002803">
    <property type="protein sequence ID" value="KEI68681.1"/>
    <property type="molecule type" value="Genomic_DNA"/>
</dbReference>
<keyword evidence="1" id="KW-0472">Membrane</keyword>
<keyword evidence="1" id="KW-0812">Transmembrane</keyword>
<evidence type="ECO:0000313" key="2">
    <source>
        <dbReference type="EMBL" id="KEI68681.1"/>
    </source>
</evidence>
<protein>
    <submittedName>
        <fullName evidence="2">Uncharacterized protein</fullName>
    </submittedName>
</protein>
<feature type="transmembrane region" description="Helical" evidence="1">
    <location>
        <begin position="32"/>
        <end position="49"/>
    </location>
</feature>
<name>A0A073CKJ5_PLAA1</name>
<accession>A0A073CKJ5</accession>
<proteinExistence type="predicted"/>
<gene>
    <name evidence="2" type="ORF">A19Y_3958</name>
</gene>
<evidence type="ECO:0000313" key="3">
    <source>
        <dbReference type="Proteomes" id="UP000027395"/>
    </source>
</evidence>
<sequence>MNSLITLVLVVIYAGGIWKFWTGFENTNFNRSFQNRLIFSLLWPVLFVFNPSYRKNFKKALKGSK</sequence>
<dbReference type="GeneID" id="77290052"/>
<dbReference type="AlphaFoldDB" id="A0A073CKJ5"/>
<keyword evidence="1" id="KW-1133">Transmembrane helix</keyword>
<dbReference type="eggNOG" id="ENOG50330A2">
    <property type="taxonomic scope" value="Bacteria"/>
</dbReference>
<organism evidence="2 3">
    <name type="scientific">Planktothrix agardhii (strain NIVA-CYA 126/8)</name>
    <dbReference type="NCBI Taxonomy" id="388467"/>
    <lineage>
        <taxon>Bacteria</taxon>
        <taxon>Bacillati</taxon>
        <taxon>Cyanobacteriota</taxon>
        <taxon>Cyanophyceae</taxon>
        <taxon>Oscillatoriophycideae</taxon>
        <taxon>Oscillatoriales</taxon>
        <taxon>Microcoleaceae</taxon>
        <taxon>Planktothrix</taxon>
    </lineage>
</organism>
<dbReference type="Proteomes" id="UP000027395">
    <property type="component" value="Chromosome"/>
</dbReference>
<dbReference type="PATRIC" id="fig|388467.6.peg.3899"/>